<gene>
    <name evidence="2" type="ORF">EYF80_066115</name>
</gene>
<feature type="region of interest" description="Disordered" evidence="1">
    <location>
        <begin position="1"/>
        <end position="42"/>
    </location>
</feature>
<dbReference type="EMBL" id="SRLO01017434">
    <property type="protein sequence ID" value="TNN23763.1"/>
    <property type="molecule type" value="Genomic_DNA"/>
</dbReference>
<name>A0A4Z2E537_9TELE</name>
<evidence type="ECO:0000313" key="3">
    <source>
        <dbReference type="Proteomes" id="UP000314294"/>
    </source>
</evidence>
<evidence type="ECO:0000256" key="1">
    <source>
        <dbReference type="SAM" id="MobiDB-lite"/>
    </source>
</evidence>
<reference evidence="2 3" key="1">
    <citation type="submission" date="2019-03" db="EMBL/GenBank/DDBJ databases">
        <title>First draft genome of Liparis tanakae, snailfish: a comprehensive survey of snailfish specific genes.</title>
        <authorList>
            <person name="Kim W."/>
            <person name="Song I."/>
            <person name="Jeong J.-H."/>
            <person name="Kim D."/>
            <person name="Kim S."/>
            <person name="Ryu S."/>
            <person name="Song J.Y."/>
            <person name="Lee S.K."/>
        </authorList>
    </citation>
    <scope>NUCLEOTIDE SEQUENCE [LARGE SCALE GENOMIC DNA]</scope>
    <source>
        <tissue evidence="2">Muscle</tissue>
    </source>
</reference>
<protein>
    <submittedName>
        <fullName evidence="2">Uncharacterized protein</fullName>
    </submittedName>
</protein>
<evidence type="ECO:0000313" key="2">
    <source>
        <dbReference type="EMBL" id="TNN23763.1"/>
    </source>
</evidence>
<dbReference type="Proteomes" id="UP000314294">
    <property type="component" value="Unassembled WGS sequence"/>
</dbReference>
<dbReference type="AlphaFoldDB" id="A0A4Z2E537"/>
<proteinExistence type="predicted"/>
<keyword evidence="3" id="KW-1185">Reference proteome</keyword>
<accession>A0A4Z2E537</accession>
<comment type="caution">
    <text evidence="2">The sequence shown here is derived from an EMBL/GenBank/DDBJ whole genome shotgun (WGS) entry which is preliminary data.</text>
</comment>
<organism evidence="2 3">
    <name type="scientific">Liparis tanakae</name>
    <name type="common">Tanaka's snailfish</name>
    <dbReference type="NCBI Taxonomy" id="230148"/>
    <lineage>
        <taxon>Eukaryota</taxon>
        <taxon>Metazoa</taxon>
        <taxon>Chordata</taxon>
        <taxon>Craniata</taxon>
        <taxon>Vertebrata</taxon>
        <taxon>Euteleostomi</taxon>
        <taxon>Actinopterygii</taxon>
        <taxon>Neopterygii</taxon>
        <taxon>Teleostei</taxon>
        <taxon>Neoteleostei</taxon>
        <taxon>Acanthomorphata</taxon>
        <taxon>Eupercaria</taxon>
        <taxon>Perciformes</taxon>
        <taxon>Cottioidei</taxon>
        <taxon>Cottales</taxon>
        <taxon>Liparidae</taxon>
        <taxon>Liparis</taxon>
    </lineage>
</organism>
<sequence length="42" mass="4494">MIDSAEDSVRSALQAQEERLSRFDGPQSQTDAHGSSAGCLLE</sequence>